<evidence type="ECO:0000259" key="19">
    <source>
        <dbReference type="PROSITE" id="PS50142"/>
    </source>
</evidence>
<dbReference type="Pfam" id="PF00636">
    <property type="entry name" value="Ribonuclease_3"/>
    <property type="match status" value="2"/>
</dbReference>
<evidence type="ECO:0000256" key="17">
    <source>
        <dbReference type="PROSITE-ProRule" id="PRU00657"/>
    </source>
</evidence>
<dbReference type="PROSITE" id="PS51192">
    <property type="entry name" value="HELICASE_ATP_BIND_1"/>
    <property type="match status" value="1"/>
</dbReference>
<evidence type="ECO:0000256" key="7">
    <source>
        <dbReference type="ARBA" id="ARBA00022741"/>
    </source>
</evidence>
<dbReference type="Gene3D" id="1.10.1520.10">
    <property type="entry name" value="Ribonuclease III domain"/>
    <property type="match status" value="2"/>
</dbReference>
<feature type="domain" description="RNase III" evidence="19">
    <location>
        <begin position="1218"/>
        <end position="1368"/>
    </location>
</feature>
<dbReference type="PROSITE" id="PS51194">
    <property type="entry name" value="HELICASE_CTER"/>
    <property type="match status" value="1"/>
</dbReference>
<dbReference type="FunFam" id="1.10.1520.10:FF:000015">
    <property type="entry name" value="Dicer-like protein 1"/>
    <property type="match status" value="1"/>
</dbReference>
<evidence type="ECO:0000256" key="8">
    <source>
        <dbReference type="ARBA" id="ARBA00022801"/>
    </source>
</evidence>
<dbReference type="SMART" id="SM00535">
    <property type="entry name" value="RIBOc"/>
    <property type="match status" value="2"/>
</dbReference>
<keyword evidence="25" id="KW-1185">Reference proteome</keyword>
<dbReference type="GO" id="GO:0005524">
    <property type="term" value="F:ATP binding"/>
    <property type="evidence" value="ECO:0007669"/>
    <property type="project" value="UniProtKB-KW"/>
</dbReference>
<protein>
    <recommendedName>
        <fullName evidence="3">Dicer-like protein 1</fullName>
    </recommendedName>
</protein>
<organism evidence="24 25">
    <name type="scientific">Microthyrium microscopicum</name>
    <dbReference type="NCBI Taxonomy" id="703497"/>
    <lineage>
        <taxon>Eukaryota</taxon>
        <taxon>Fungi</taxon>
        <taxon>Dikarya</taxon>
        <taxon>Ascomycota</taxon>
        <taxon>Pezizomycotina</taxon>
        <taxon>Dothideomycetes</taxon>
        <taxon>Dothideomycetes incertae sedis</taxon>
        <taxon>Microthyriales</taxon>
        <taxon>Microthyriaceae</taxon>
        <taxon>Microthyrium</taxon>
    </lineage>
</organism>
<dbReference type="PROSITE" id="PS50142">
    <property type="entry name" value="RNASE_3_2"/>
    <property type="match status" value="2"/>
</dbReference>
<dbReference type="Pfam" id="PF24995">
    <property type="entry name" value="DSRM_2"/>
    <property type="match status" value="1"/>
</dbReference>
<dbReference type="InterPro" id="IPR027417">
    <property type="entry name" value="P-loop_NTPase"/>
</dbReference>
<feature type="domain" description="Dicer dsRNA-binding fold" evidence="23">
    <location>
        <begin position="610"/>
        <end position="701"/>
    </location>
</feature>
<dbReference type="EMBL" id="MU004232">
    <property type="protein sequence ID" value="KAF2671699.1"/>
    <property type="molecule type" value="Genomic_DNA"/>
</dbReference>
<dbReference type="Pfam" id="PF00270">
    <property type="entry name" value="DEAD"/>
    <property type="match status" value="1"/>
</dbReference>
<feature type="region of interest" description="Disordered" evidence="18">
    <location>
        <begin position="1"/>
        <end position="44"/>
    </location>
</feature>
<dbReference type="Proteomes" id="UP000799302">
    <property type="component" value="Unassembled WGS sequence"/>
</dbReference>
<dbReference type="InterPro" id="IPR000999">
    <property type="entry name" value="RNase_III_dom"/>
</dbReference>
<keyword evidence="9" id="KW-0347">Helicase</keyword>
<dbReference type="PANTHER" id="PTHR14950:SF62">
    <property type="entry name" value="DICER-LIKE PROTEIN 1"/>
    <property type="match status" value="1"/>
</dbReference>
<evidence type="ECO:0000256" key="6">
    <source>
        <dbReference type="ARBA" id="ARBA00022737"/>
    </source>
</evidence>
<comment type="cofactor">
    <cofactor evidence="1">
        <name>Mn(2+)</name>
        <dbReference type="ChEBI" id="CHEBI:29035"/>
    </cofactor>
</comment>
<dbReference type="GO" id="GO:0046872">
    <property type="term" value="F:metal ion binding"/>
    <property type="evidence" value="ECO:0007669"/>
    <property type="project" value="UniProtKB-KW"/>
</dbReference>
<dbReference type="GO" id="GO:0051607">
    <property type="term" value="P:defense response to virus"/>
    <property type="evidence" value="ECO:0007669"/>
    <property type="project" value="UniProtKB-KW"/>
</dbReference>
<dbReference type="PANTHER" id="PTHR14950">
    <property type="entry name" value="DICER-RELATED"/>
    <property type="match status" value="1"/>
</dbReference>
<evidence type="ECO:0000256" key="18">
    <source>
        <dbReference type="SAM" id="MobiDB-lite"/>
    </source>
</evidence>
<evidence type="ECO:0000256" key="16">
    <source>
        <dbReference type="ARBA" id="ARBA00035116"/>
    </source>
</evidence>
<dbReference type="InterPro" id="IPR014001">
    <property type="entry name" value="Helicase_ATP-bd"/>
</dbReference>
<comment type="cofactor">
    <cofactor evidence="2">
        <name>Mg(2+)</name>
        <dbReference type="ChEBI" id="CHEBI:18420"/>
    </cofactor>
</comment>
<dbReference type="GO" id="GO:0030422">
    <property type="term" value="P:siRNA processing"/>
    <property type="evidence" value="ECO:0007669"/>
    <property type="project" value="TreeGrafter"/>
</dbReference>
<reference evidence="24" key="1">
    <citation type="journal article" date="2020" name="Stud. Mycol.">
        <title>101 Dothideomycetes genomes: a test case for predicting lifestyles and emergence of pathogens.</title>
        <authorList>
            <person name="Haridas S."/>
            <person name="Albert R."/>
            <person name="Binder M."/>
            <person name="Bloem J."/>
            <person name="Labutti K."/>
            <person name="Salamov A."/>
            <person name="Andreopoulos B."/>
            <person name="Baker S."/>
            <person name="Barry K."/>
            <person name="Bills G."/>
            <person name="Bluhm B."/>
            <person name="Cannon C."/>
            <person name="Castanera R."/>
            <person name="Culley D."/>
            <person name="Daum C."/>
            <person name="Ezra D."/>
            <person name="Gonzalez J."/>
            <person name="Henrissat B."/>
            <person name="Kuo A."/>
            <person name="Liang C."/>
            <person name="Lipzen A."/>
            <person name="Lutzoni F."/>
            <person name="Magnuson J."/>
            <person name="Mondo S."/>
            <person name="Nolan M."/>
            <person name="Ohm R."/>
            <person name="Pangilinan J."/>
            <person name="Park H.-J."/>
            <person name="Ramirez L."/>
            <person name="Alfaro M."/>
            <person name="Sun H."/>
            <person name="Tritt A."/>
            <person name="Yoshinaga Y."/>
            <person name="Zwiers L.-H."/>
            <person name="Turgeon B."/>
            <person name="Goodwin S."/>
            <person name="Spatafora J."/>
            <person name="Crous P."/>
            <person name="Grigoriev I."/>
        </authorList>
    </citation>
    <scope>NUCLEOTIDE SEQUENCE</scope>
    <source>
        <strain evidence="24">CBS 115976</strain>
    </source>
</reference>
<comment type="similarity">
    <text evidence="16 17">Belongs to the helicase family. Dicer subfamily.</text>
</comment>
<dbReference type="SMART" id="SM00487">
    <property type="entry name" value="DEXDc"/>
    <property type="match status" value="1"/>
</dbReference>
<dbReference type="PROSITE" id="PS50821">
    <property type="entry name" value="PAZ"/>
    <property type="match status" value="1"/>
</dbReference>
<dbReference type="GO" id="GO:0005737">
    <property type="term" value="C:cytoplasm"/>
    <property type="evidence" value="ECO:0007669"/>
    <property type="project" value="TreeGrafter"/>
</dbReference>
<dbReference type="SUPFAM" id="SSF69065">
    <property type="entry name" value="RNase III domain-like"/>
    <property type="match status" value="2"/>
</dbReference>
<dbReference type="PROSITE" id="PS51327">
    <property type="entry name" value="DICER_DSRBF"/>
    <property type="match status" value="1"/>
</dbReference>
<evidence type="ECO:0000256" key="13">
    <source>
        <dbReference type="ARBA" id="ARBA00022884"/>
    </source>
</evidence>
<dbReference type="GO" id="GO:0050688">
    <property type="term" value="P:regulation of defense response to virus"/>
    <property type="evidence" value="ECO:0007669"/>
    <property type="project" value="UniProtKB-KW"/>
</dbReference>
<dbReference type="Gene3D" id="3.30.160.380">
    <property type="entry name" value="Dicer dimerisation domain"/>
    <property type="match status" value="1"/>
</dbReference>
<dbReference type="PROSITE" id="PS00517">
    <property type="entry name" value="RNASE_3_1"/>
    <property type="match status" value="1"/>
</dbReference>
<evidence type="ECO:0000256" key="11">
    <source>
        <dbReference type="ARBA" id="ARBA00022840"/>
    </source>
</evidence>
<keyword evidence="8" id="KW-0378">Hydrolase</keyword>
<dbReference type="InterPro" id="IPR038248">
    <property type="entry name" value="Dicer_dimer_sf"/>
</dbReference>
<dbReference type="CDD" id="cd18802">
    <property type="entry name" value="SF2_C_dicer"/>
    <property type="match status" value="1"/>
</dbReference>
<keyword evidence="14" id="KW-0051">Antiviral defense</keyword>
<keyword evidence="10" id="KW-0862">Zinc</keyword>
<keyword evidence="12" id="KW-0460">Magnesium</keyword>
<evidence type="ECO:0000259" key="21">
    <source>
        <dbReference type="PROSITE" id="PS51192"/>
    </source>
</evidence>
<dbReference type="GO" id="GO:0005634">
    <property type="term" value="C:nucleus"/>
    <property type="evidence" value="ECO:0007669"/>
    <property type="project" value="TreeGrafter"/>
</dbReference>
<name>A0A6A6UHF1_9PEZI</name>
<sequence length="1509" mass="171675">MEKTSLMPAETEPSRLQDSGVGWYSDDEDSDLDANLLPPEPPAKSAARTAVFSDWIASEIETLSKERVKGQTEDLQSIEALLSRQDNVKITDPRDYQLELFERAKKENTIAVLDTGAGKTLIAVLLLRHVLDQEIEDRATGKARRYAFFLVNQTTLVFQQHSVLKCNLDHKIERVCGSMGAALWTKDTWEKLLKKAMVIVCTAEVLHQCLVHSYLTIEQINLLIFDEAHHAKQGHVYARIIRDFYAHEEKAKRPRVFGMTASPVSAKVDDLAGAARELEQLLDSRIATVTLSEEHRNKAKEHICYYDRGPLPFETPLWLSMFEKYGEMHELKKLFNHTKALTSTLGSWPSDFSWTLFLAEAAAKKIEGRLEKRNQNDKAAVQFTDDQLALLETATEYISTYEFETLEPKPEHLTPKVLELYHLLHDHFNSPTQGRCIVFVQTRMATRLLTEIFSRIGGQYLKVAALTGSNSAQEGDDSVTFRKQVQTLLSFRKGETNCLFATSVAEEGLDIPACNLVIRFDLYDSMIRYVQSKGRARHRNSKFYHMMETGNIQQERLVQGVLTDARRMHALCGDMPGDRIVTNGDEDLPKDFEDRHMEPSTKATLTSHIALAVLAHFVASLPKSDTFVIQNPRYDYRRDGDKFVYEVILPQGSPIERCFGEPKKRKSLAKRSAAFQMCKKLREESLIDENFVSCYQKILPMMRNAKLALPSKKGNTYEALMKPTAWTEGSGILPTEAYLTVIDIEGSLERPHQPLGILTRQPLPNFPKFPLFLTQGNVPFVACKSVQTAIPCSPSFLSKATKFSLVLLKDIFNKDYEEDVAKMPYWLVPVTFAPDYQVDSATLDLIATKKAEPRSAEHEYGWQRDTPDEAIADKYIIDIWQGGRRFFSIKVDPTKCSGDPVPEGAPPTKYMDSILEYSISLWKKQRELWAKVWDKKQPVLECEQPQTRRNLLGKPQRDEIKQLQGLQRVYVCPQPLKISVISTKIATMGYVFPAAIHRIEEYLISLEAFDLLGLRVDTNLALEAMTKDSDNSGDHQEEKINFRAGMGNNYERLEFIGDTFLKTATSISLHTQTPSDTEFFCHVNRMLMICNNNLFEAAKDLKLYRFVRSQEFSRRTWYPPCIRLLVGKGAGKVEPPREHHLGDKSVADVCEAIIGAAFVQFNRLDAWAPADWDAAVKAVTLLVRNENHQMMKWDDYFEAYKEPEFMTFPLRYTETDLAEKVYLEHPYKFNHPRHIRNAFNHPSLASHDKVPSYQRLEFLGDSLLDMVCVSYLFYNYPMKDPQWLTEHKMAMVSNKFLGALCVKIGFHRHLRHHHDALQGQIGDFVIEAEEAERVANGAVDYWTTLTAPPKCLPDIVESFIGALFVDAKFDFTPVRDFFDRHIQPFFVDMKIYDTFANNHPTTKLHHLLAIELGCRDFKLMAQELPQLNPLAVSKIVSGVMIHDKVAGSAVRESSGYAKVAASKKALELLEGMFRPEFRAMFGCDCVEEVVDSDGSTQGDAQKIDIGTAV</sequence>
<keyword evidence="5" id="KW-0479">Metal-binding</keyword>
<evidence type="ECO:0000313" key="25">
    <source>
        <dbReference type="Proteomes" id="UP000799302"/>
    </source>
</evidence>
<dbReference type="CDD" id="cd00593">
    <property type="entry name" value="RIBOc"/>
    <property type="match status" value="2"/>
</dbReference>
<dbReference type="InterPro" id="IPR036389">
    <property type="entry name" value="RNase_III_sf"/>
</dbReference>
<keyword evidence="11" id="KW-0067">ATP-binding</keyword>
<dbReference type="SMART" id="SM00490">
    <property type="entry name" value="HELICc"/>
    <property type="match status" value="1"/>
</dbReference>
<evidence type="ECO:0000256" key="2">
    <source>
        <dbReference type="ARBA" id="ARBA00001946"/>
    </source>
</evidence>
<dbReference type="GO" id="GO:0004525">
    <property type="term" value="F:ribonuclease III activity"/>
    <property type="evidence" value="ECO:0007669"/>
    <property type="project" value="InterPro"/>
</dbReference>
<dbReference type="Pfam" id="PF03368">
    <property type="entry name" value="Dicer_dimer"/>
    <property type="match status" value="1"/>
</dbReference>
<dbReference type="InterPro" id="IPR001650">
    <property type="entry name" value="Helicase_C-like"/>
</dbReference>
<keyword evidence="7" id="KW-0547">Nucleotide-binding</keyword>
<dbReference type="GO" id="GO:0003723">
    <property type="term" value="F:RNA binding"/>
    <property type="evidence" value="ECO:0007669"/>
    <property type="project" value="UniProtKB-UniRule"/>
</dbReference>
<evidence type="ECO:0000259" key="22">
    <source>
        <dbReference type="PROSITE" id="PS51194"/>
    </source>
</evidence>
<dbReference type="InterPro" id="IPR003100">
    <property type="entry name" value="PAZ_dom"/>
</dbReference>
<dbReference type="InterPro" id="IPR011545">
    <property type="entry name" value="DEAD/DEAH_box_helicase_dom"/>
</dbReference>
<evidence type="ECO:0000256" key="15">
    <source>
        <dbReference type="ARBA" id="ARBA00023211"/>
    </source>
</evidence>
<feature type="domain" description="PAZ" evidence="20">
    <location>
        <begin position="841"/>
        <end position="980"/>
    </location>
</feature>
<feature type="domain" description="Helicase C-terminal" evidence="22">
    <location>
        <begin position="416"/>
        <end position="596"/>
    </location>
</feature>
<keyword evidence="6" id="KW-0677">Repeat</keyword>
<proteinExistence type="inferred from homology"/>
<evidence type="ECO:0000256" key="5">
    <source>
        <dbReference type="ARBA" id="ARBA00022723"/>
    </source>
</evidence>
<evidence type="ECO:0000259" key="23">
    <source>
        <dbReference type="PROSITE" id="PS51327"/>
    </source>
</evidence>
<dbReference type="GO" id="GO:0004386">
    <property type="term" value="F:helicase activity"/>
    <property type="evidence" value="ECO:0007669"/>
    <property type="project" value="UniProtKB-KW"/>
</dbReference>
<dbReference type="SUPFAM" id="SSF52540">
    <property type="entry name" value="P-loop containing nucleoside triphosphate hydrolases"/>
    <property type="match status" value="1"/>
</dbReference>
<evidence type="ECO:0000256" key="12">
    <source>
        <dbReference type="ARBA" id="ARBA00022842"/>
    </source>
</evidence>
<keyword evidence="13 17" id="KW-0694">RNA-binding</keyword>
<keyword evidence="15" id="KW-0464">Manganese</keyword>
<dbReference type="CDD" id="cd18034">
    <property type="entry name" value="DEXHc_dicer"/>
    <property type="match status" value="1"/>
</dbReference>
<feature type="domain" description="RNase III" evidence="19">
    <location>
        <begin position="1012"/>
        <end position="1162"/>
    </location>
</feature>
<evidence type="ECO:0000256" key="14">
    <source>
        <dbReference type="ARBA" id="ARBA00023118"/>
    </source>
</evidence>
<evidence type="ECO:0000256" key="9">
    <source>
        <dbReference type="ARBA" id="ARBA00022806"/>
    </source>
</evidence>
<accession>A0A6A6UHF1</accession>
<keyword evidence="4" id="KW-0930">Antiviral protein</keyword>
<evidence type="ECO:0000259" key="20">
    <source>
        <dbReference type="PROSITE" id="PS50821"/>
    </source>
</evidence>
<evidence type="ECO:0000313" key="24">
    <source>
        <dbReference type="EMBL" id="KAF2671699.1"/>
    </source>
</evidence>
<dbReference type="OrthoDB" id="416741at2759"/>
<gene>
    <name evidence="24" type="ORF">BT63DRAFT_177682</name>
</gene>
<feature type="domain" description="Helicase ATP-binding" evidence="21">
    <location>
        <begin position="100"/>
        <end position="281"/>
    </location>
</feature>
<evidence type="ECO:0000256" key="10">
    <source>
        <dbReference type="ARBA" id="ARBA00022833"/>
    </source>
</evidence>
<dbReference type="Pfam" id="PF00271">
    <property type="entry name" value="Helicase_C"/>
    <property type="match status" value="1"/>
</dbReference>
<dbReference type="InterPro" id="IPR005034">
    <property type="entry name" value="Dicer_dimerisation"/>
</dbReference>
<dbReference type="Gene3D" id="3.40.50.300">
    <property type="entry name" value="P-loop containing nucleotide triphosphate hydrolases"/>
    <property type="match status" value="2"/>
</dbReference>
<evidence type="ECO:0000256" key="3">
    <source>
        <dbReference type="ARBA" id="ARBA00020797"/>
    </source>
</evidence>
<evidence type="ECO:0000256" key="1">
    <source>
        <dbReference type="ARBA" id="ARBA00001936"/>
    </source>
</evidence>
<dbReference type="InterPro" id="IPR056755">
    <property type="entry name" value="DSRM_2"/>
</dbReference>
<evidence type="ECO:0000256" key="4">
    <source>
        <dbReference type="ARBA" id="ARBA00022721"/>
    </source>
</evidence>